<sequence>MYVSKSNSKSKSENEVFVNEYLVKEGYALGATYPPDVKYQLLFKEAEKEAREERRGLWSSCQEEVSDVSKVPNEDDNVTVNQSTDTIECSLNKYNCSDFKTQAEAQGVFETCGGVANDVHKLDRDGDGKVCESLP</sequence>
<protein>
    <recommendedName>
        <fullName evidence="1">Excalibur calcium-binding domain-containing protein</fullName>
    </recommendedName>
</protein>
<accession>A0A1F8B9S2</accession>
<dbReference type="AlphaFoldDB" id="A0A1F8B9S2"/>
<dbReference type="InterPro" id="IPR035437">
    <property type="entry name" value="SNase_OB-fold_sf"/>
</dbReference>
<gene>
    <name evidence="2" type="ORF">A2892_02005</name>
</gene>
<reference evidence="2 3" key="1">
    <citation type="journal article" date="2016" name="Nat. Commun.">
        <title>Thousands of microbial genomes shed light on interconnected biogeochemical processes in an aquifer system.</title>
        <authorList>
            <person name="Anantharaman K."/>
            <person name="Brown C.T."/>
            <person name="Hug L.A."/>
            <person name="Sharon I."/>
            <person name="Castelle C.J."/>
            <person name="Probst A.J."/>
            <person name="Thomas B.C."/>
            <person name="Singh A."/>
            <person name="Wilkins M.J."/>
            <person name="Karaoz U."/>
            <person name="Brodie E.L."/>
            <person name="Williams K.H."/>
            <person name="Hubbard S.S."/>
            <person name="Banfield J.F."/>
        </authorList>
    </citation>
    <scope>NUCLEOTIDE SEQUENCE [LARGE SCALE GENOMIC DNA]</scope>
</reference>
<name>A0A1F8B9S2_9BACT</name>
<dbReference type="Pfam" id="PF05901">
    <property type="entry name" value="Excalibur"/>
    <property type="match status" value="1"/>
</dbReference>
<dbReference type="Proteomes" id="UP000176404">
    <property type="component" value="Unassembled WGS sequence"/>
</dbReference>
<feature type="domain" description="Excalibur calcium-binding" evidence="1">
    <location>
        <begin position="92"/>
        <end position="132"/>
    </location>
</feature>
<dbReference type="SUPFAM" id="SSF50199">
    <property type="entry name" value="Staphylococcal nuclease"/>
    <property type="match status" value="1"/>
</dbReference>
<dbReference type="EMBL" id="MGHD01000003">
    <property type="protein sequence ID" value="OGM60796.1"/>
    <property type="molecule type" value="Genomic_DNA"/>
</dbReference>
<dbReference type="InterPro" id="IPR008613">
    <property type="entry name" value="Excalibur_Ca-bd_domain"/>
</dbReference>
<evidence type="ECO:0000259" key="1">
    <source>
        <dbReference type="SMART" id="SM00894"/>
    </source>
</evidence>
<dbReference type="Gene3D" id="2.40.50.90">
    <property type="match status" value="1"/>
</dbReference>
<dbReference type="STRING" id="1802517.A2892_02005"/>
<evidence type="ECO:0000313" key="3">
    <source>
        <dbReference type="Proteomes" id="UP000176404"/>
    </source>
</evidence>
<dbReference type="InterPro" id="IPR016071">
    <property type="entry name" value="Staphylococal_nuclease_OB-fold"/>
</dbReference>
<evidence type="ECO:0000313" key="2">
    <source>
        <dbReference type="EMBL" id="OGM60796.1"/>
    </source>
</evidence>
<dbReference type="Pfam" id="PF00565">
    <property type="entry name" value="SNase"/>
    <property type="match status" value="1"/>
</dbReference>
<proteinExistence type="predicted"/>
<comment type="caution">
    <text evidence="2">The sequence shown here is derived from an EMBL/GenBank/DDBJ whole genome shotgun (WGS) entry which is preliminary data.</text>
</comment>
<organism evidence="2 3">
    <name type="scientific">Candidatus Woesebacteria bacterium RIFCSPLOWO2_01_FULL_39_10b</name>
    <dbReference type="NCBI Taxonomy" id="1802517"/>
    <lineage>
        <taxon>Bacteria</taxon>
        <taxon>Candidatus Woeseibacteriota</taxon>
    </lineage>
</organism>
<dbReference type="SMART" id="SM00894">
    <property type="entry name" value="Excalibur"/>
    <property type="match status" value="1"/>
</dbReference>